<comment type="similarity">
    <text evidence="1">Belongs to the transferase hexapeptide repeat family.</text>
</comment>
<proteinExistence type="inferred from homology"/>
<keyword evidence="2 7" id="KW-0808">Transferase</keyword>
<dbReference type="Gene3D" id="3.40.50.20">
    <property type="match status" value="1"/>
</dbReference>
<evidence type="ECO:0000256" key="5">
    <source>
        <dbReference type="PIRSR" id="PIRSR620019-2"/>
    </source>
</evidence>
<evidence type="ECO:0000256" key="1">
    <source>
        <dbReference type="ARBA" id="ARBA00007274"/>
    </source>
</evidence>
<name>A0A1C4F6Y4_9BACT</name>
<dbReference type="InterPro" id="IPR011004">
    <property type="entry name" value="Trimer_LpxA-like_sf"/>
</dbReference>
<dbReference type="Gene3D" id="2.160.10.10">
    <property type="entry name" value="Hexapeptide repeat proteins"/>
    <property type="match status" value="1"/>
</dbReference>
<dbReference type="InterPro" id="IPR050179">
    <property type="entry name" value="Trans_hexapeptide_repeat"/>
</dbReference>
<feature type="binding site" evidence="5">
    <location>
        <position position="70"/>
    </location>
    <ligand>
        <name>substrate</name>
    </ligand>
</feature>
<keyword evidence="8" id="KW-1185">Reference proteome</keyword>
<reference evidence="7 8" key="1">
    <citation type="submission" date="2016-08" db="EMBL/GenBank/DDBJ databases">
        <authorList>
            <person name="Seilhamer J.J."/>
        </authorList>
    </citation>
    <scope>NUCLEOTIDE SEQUENCE [LARGE SCALE GENOMIC DNA]</scope>
    <source>
        <strain evidence="7 8">A37T2</strain>
    </source>
</reference>
<evidence type="ECO:0000256" key="2">
    <source>
        <dbReference type="ARBA" id="ARBA00022679"/>
    </source>
</evidence>
<keyword evidence="3" id="KW-0677">Repeat</keyword>
<evidence type="ECO:0000313" key="7">
    <source>
        <dbReference type="EMBL" id="SCC51566.1"/>
    </source>
</evidence>
<evidence type="ECO:0000259" key="6">
    <source>
        <dbReference type="Pfam" id="PF17836"/>
    </source>
</evidence>
<gene>
    <name evidence="7" type="ORF">GA0116948_11249</name>
</gene>
<dbReference type="PANTHER" id="PTHR43300:SF7">
    <property type="entry name" value="UDP-N-ACETYLBACILLOSAMINE N-ACETYLTRANSFERASE"/>
    <property type="match status" value="1"/>
</dbReference>
<dbReference type="InterPro" id="IPR018357">
    <property type="entry name" value="Hexapep_transf_CS"/>
</dbReference>
<evidence type="ECO:0000256" key="3">
    <source>
        <dbReference type="ARBA" id="ARBA00022737"/>
    </source>
</evidence>
<dbReference type="NCBIfam" id="TIGR03570">
    <property type="entry name" value="NeuD_NnaD"/>
    <property type="match status" value="1"/>
</dbReference>
<protein>
    <submittedName>
        <fullName evidence="7">Sugar O-acyltransferase, sialic acid O-acetyltransferase NeuD family</fullName>
    </submittedName>
</protein>
<dbReference type="CDD" id="cd03360">
    <property type="entry name" value="LbH_AT_putative"/>
    <property type="match status" value="1"/>
</dbReference>
<dbReference type="SUPFAM" id="SSF51161">
    <property type="entry name" value="Trimeric LpxA-like enzymes"/>
    <property type="match status" value="1"/>
</dbReference>
<feature type="site" description="Increases basicity of active site His" evidence="4">
    <location>
        <position position="141"/>
    </location>
</feature>
<evidence type="ECO:0000313" key="8">
    <source>
        <dbReference type="Proteomes" id="UP000242818"/>
    </source>
</evidence>
<organism evidence="7 8">
    <name type="scientific">Chitinophaga costaii</name>
    <dbReference type="NCBI Taxonomy" id="1335309"/>
    <lineage>
        <taxon>Bacteria</taxon>
        <taxon>Pseudomonadati</taxon>
        <taxon>Bacteroidota</taxon>
        <taxon>Chitinophagia</taxon>
        <taxon>Chitinophagales</taxon>
        <taxon>Chitinophagaceae</taxon>
        <taxon>Chitinophaga</taxon>
    </lineage>
</organism>
<feature type="domain" description="PglD N-terminal" evidence="6">
    <location>
        <begin position="6"/>
        <end position="84"/>
    </location>
</feature>
<evidence type="ECO:0000256" key="4">
    <source>
        <dbReference type="PIRSR" id="PIRSR620019-1"/>
    </source>
</evidence>
<dbReference type="STRING" id="1335309.GA0116948_11249"/>
<dbReference type="RefSeq" id="WP_205686157.1">
    <property type="nucleotide sequence ID" value="NZ_FMAR01000012.1"/>
</dbReference>
<sequence length="213" mass="21775">MIRQSLILIGAGGHCKSCIEVIESTGQYEIAGILDVSDKVGSLLAGYPVIGTDDALETLAAGPQFLITVGQIKSALLRQRLFTRLKALGKPLATIIAPSAIVATRVTIGEGSIVMHRTVINAGSFIGANCIINTGAVIEHDSILGDHVHLSTMAVINGDCHVGEAVFVGSGAVVANGITIAASAVIGAGAVVISDITEVGTYVGNPCHKLNIK</sequence>
<feature type="binding site" evidence="5">
    <location>
        <position position="149"/>
    </location>
    <ligand>
        <name>acetyl-CoA</name>
        <dbReference type="ChEBI" id="CHEBI:57288"/>
    </ligand>
</feature>
<dbReference type="InterPro" id="IPR041561">
    <property type="entry name" value="PglD_N"/>
</dbReference>
<dbReference type="PROSITE" id="PS00101">
    <property type="entry name" value="HEXAPEP_TRANSFERASES"/>
    <property type="match status" value="1"/>
</dbReference>
<dbReference type="InterPro" id="IPR020019">
    <property type="entry name" value="AcTrfase_PglD-like"/>
</dbReference>
<dbReference type="GO" id="GO:0016746">
    <property type="term" value="F:acyltransferase activity"/>
    <property type="evidence" value="ECO:0007669"/>
    <property type="project" value="UniProtKB-KW"/>
</dbReference>
<dbReference type="Pfam" id="PF17836">
    <property type="entry name" value="PglD_N"/>
    <property type="match status" value="1"/>
</dbReference>
<dbReference type="EMBL" id="FMAR01000012">
    <property type="protein sequence ID" value="SCC51566.1"/>
    <property type="molecule type" value="Genomic_DNA"/>
</dbReference>
<dbReference type="AlphaFoldDB" id="A0A1C4F6Y4"/>
<dbReference type="Proteomes" id="UP000242818">
    <property type="component" value="Unassembled WGS sequence"/>
</dbReference>
<accession>A0A1C4F6Y4</accession>
<feature type="active site" description="Proton acceptor" evidence="4">
    <location>
        <position position="140"/>
    </location>
</feature>
<dbReference type="PANTHER" id="PTHR43300">
    <property type="entry name" value="ACETYLTRANSFERASE"/>
    <property type="match status" value="1"/>
</dbReference>
<keyword evidence="7" id="KW-0012">Acyltransferase</keyword>